<evidence type="ECO:0000256" key="1">
    <source>
        <dbReference type="ARBA" id="ARBA00005257"/>
    </source>
</evidence>
<dbReference type="Gene3D" id="1.10.168.20">
    <property type="entry name" value="Ribosomal protein S8e, subdomain"/>
    <property type="match status" value="1"/>
</dbReference>
<evidence type="ECO:0000313" key="5">
    <source>
        <dbReference type="EMBL" id="KGG52480.1"/>
    </source>
</evidence>
<accession>A0A098VU60</accession>
<dbReference type="GO" id="GO:0005840">
    <property type="term" value="C:ribosome"/>
    <property type="evidence" value="ECO:0007669"/>
    <property type="project" value="UniProtKB-KW"/>
</dbReference>
<keyword evidence="3 4" id="KW-0687">Ribonucleoprotein</keyword>
<dbReference type="GO" id="GO:0003735">
    <property type="term" value="F:structural constituent of ribosome"/>
    <property type="evidence" value="ECO:0007669"/>
    <property type="project" value="InterPro"/>
</dbReference>
<comment type="similarity">
    <text evidence="1 4">Belongs to the eukaryotic ribosomal protein eS8 family.</text>
</comment>
<dbReference type="VEuPathDB" id="MicrosporidiaDB:DI09_16p340"/>
<reference evidence="5 6" key="1">
    <citation type="submission" date="2014-04" db="EMBL/GenBank/DDBJ databases">
        <title>A new species of microsporidia sheds light on the evolution of extreme parasitism.</title>
        <authorList>
            <person name="Haag K.L."/>
            <person name="James T.Y."/>
            <person name="Larsson R."/>
            <person name="Schaer T.M."/>
            <person name="Refardt D."/>
            <person name="Pombert J.-F."/>
            <person name="Ebert D."/>
        </authorList>
    </citation>
    <scope>NUCLEOTIDE SEQUENCE [LARGE SCALE GENOMIC DNA]</scope>
    <source>
        <strain evidence="5 6">UGP3</strain>
        <tissue evidence="5">Spores</tissue>
    </source>
</reference>
<dbReference type="AlphaFoldDB" id="A0A098VU60"/>
<evidence type="ECO:0000313" key="6">
    <source>
        <dbReference type="Proteomes" id="UP000029725"/>
    </source>
</evidence>
<dbReference type="Gene3D" id="3.10.290.70">
    <property type="match status" value="1"/>
</dbReference>
<proteinExistence type="inferred from homology"/>
<name>A0A098VU60_9MICR</name>
<dbReference type="Pfam" id="PF01201">
    <property type="entry name" value="Ribosomal_S8e"/>
    <property type="match status" value="1"/>
</dbReference>
<dbReference type="HOGENOM" id="CLU_080597_1_1_1"/>
<evidence type="ECO:0000256" key="4">
    <source>
        <dbReference type="RuleBase" id="RU000669"/>
    </source>
</evidence>
<dbReference type="InterPro" id="IPR001047">
    <property type="entry name" value="Ribosomal_eS8"/>
</dbReference>
<keyword evidence="6" id="KW-1185">Reference proteome</keyword>
<dbReference type="OrthoDB" id="1703270at2759"/>
<evidence type="ECO:0000256" key="3">
    <source>
        <dbReference type="ARBA" id="ARBA00023274"/>
    </source>
</evidence>
<dbReference type="FunFam" id="1.10.168.20:FF:000001">
    <property type="entry name" value="40S ribosomal protein S8"/>
    <property type="match status" value="1"/>
</dbReference>
<dbReference type="Proteomes" id="UP000029725">
    <property type="component" value="Unassembled WGS sequence"/>
</dbReference>
<dbReference type="InterPro" id="IPR022309">
    <property type="entry name" value="Ribosomal_Se8/biogenesis_NSA2"/>
</dbReference>
<sequence length="204" mass="23120">MGISRDSRHKRSATGAKRAFYCKKRKHELGRQAANTKLGPKRIHELRVRGGNHKFRAMRLDSGNFAWGSEAITRKTRILDVVYNASNNELVRTKTLVKGAIVQIDATPFRQWWETHYGVAIGKKKAEEIADPSVAQKEPSEAVKAKHAMRAQDAAVDVHVKEQFNTGRLYAILKSRPGQSGRADGYILEGRELDFYLKKIKHKK</sequence>
<dbReference type="CDD" id="cd11380">
    <property type="entry name" value="Ribosomal_S8e_like"/>
    <property type="match status" value="1"/>
</dbReference>
<organism evidence="5 6">
    <name type="scientific">Mitosporidium daphniae</name>
    <dbReference type="NCBI Taxonomy" id="1485682"/>
    <lineage>
        <taxon>Eukaryota</taxon>
        <taxon>Fungi</taxon>
        <taxon>Fungi incertae sedis</taxon>
        <taxon>Microsporidia</taxon>
        <taxon>Mitosporidium</taxon>
    </lineage>
</organism>
<dbReference type="EMBL" id="JMKJ01000077">
    <property type="protein sequence ID" value="KGG52480.1"/>
    <property type="molecule type" value="Genomic_DNA"/>
</dbReference>
<dbReference type="RefSeq" id="XP_013238907.1">
    <property type="nucleotide sequence ID" value="XM_013383453.1"/>
</dbReference>
<protein>
    <recommendedName>
        <fullName evidence="4">40S ribosomal protein S8</fullName>
    </recommendedName>
</protein>
<dbReference type="NCBIfam" id="TIGR00307">
    <property type="entry name" value="eS8"/>
    <property type="match status" value="1"/>
</dbReference>
<dbReference type="GO" id="GO:0006412">
    <property type="term" value="P:translation"/>
    <property type="evidence" value="ECO:0007669"/>
    <property type="project" value="InterPro"/>
</dbReference>
<dbReference type="GO" id="GO:1990904">
    <property type="term" value="C:ribonucleoprotein complex"/>
    <property type="evidence" value="ECO:0007669"/>
    <property type="project" value="UniProtKB-KW"/>
</dbReference>
<gene>
    <name evidence="5" type="ORF">DI09_16p340</name>
</gene>
<dbReference type="InterPro" id="IPR042563">
    <property type="entry name" value="Ribosomal_protein_eS8_euk"/>
</dbReference>
<comment type="caution">
    <text evidence="5">The sequence shown here is derived from an EMBL/GenBank/DDBJ whole genome shotgun (WGS) entry which is preliminary data.</text>
</comment>
<evidence type="ECO:0000256" key="2">
    <source>
        <dbReference type="ARBA" id="ARBA00022980"/>
    </source>
</evidence>
<dbReference type="GeneID" id="25258655"/>
<dbReference type="PANTHER" id="PTHR10394">
    <property type="entry name" value="40S RIBOSOMAL PROTEIN S8"/>
    <property type="match status" value="1"/>
</dbReference>
<keyword evidence="2 4" id="KW-0689">Ribosomal protein</keyword>